<evidence type="ECO:0000256" key="1">
    <source>
        <dbReference type="SAM" id="MobiDB-lite"/>
    </source>
</evidence>
<protein>
    <recommendedName>
        <fullName evidence="2">Skg3/CAF120-like PH-like domain-containing protein</fullName>
    </recommendedName>
</protein>
<reference evidence="3 4" key="1">
    <citation type="submission" date="2017-04" db="EMBL/GenBank/DDBJ databases">
        <authorList>
            <person name="Afonso C.L."/>
            <person name="Miller P.J."/>
            <person name="Scott M.A."/>
            <person name="Spackman E."/>
            <person name="Goraichik I."/>
            <person name="Dimitrov K.M."/>
            <person name="Suarez D.L."/>
            <person name="Swayne D.E."/>
        </authorList>
    </citation>
    <scope>NUCLEOTIDE SEQUENCE [LARGE SCALE GENOMIC DNA]</scope>
</reference>
<keyword evidence="4" id="KW-1185">Reference proteome</keyword>
<gene>
    <name evidence="3" type="ORF">KASA_0Q09625G</name>
</gene>
<dbReference type="OrthoDB" id="5563754at2759"/>
<feature type="compositionally biased region" description="Low complexity" evidence="1">
    <location>
        <begin position="24"/>
        <end position="54"/>
    </location>
</feature>
<proteinExistence type="predicted"/>
<evidence type="ECO:0000313" key="3">
    <source>
        <dbReference type="EMBL" id="SMN18476.1"/>
    </source>
</evidence>
<dbReference type="AlphaFoldDB" id="A0A1X7QZR0"/>
<accession>A0A1X7QZR0</accession>
<name>A0A1X7QZR0_9SACH</name>
<evidence type="ECO:0000313" key="4">
    <source>
        <dbReference type="Proteomes" id="UP000196158"/>
    </source>
</evidence>
<sequence>MKFFSGLRKPVIIKRKNSVATEVSQTDSSRSNSSSASPRIPSTPASLAQSTSSSSTNQLNFQELSDDVIVSSIPMMKIINSQFEKKYFEWNKQNDATVWICSVADQEDRTIEKVSLVGTTFYLELEDQTKTSFPLIGEFSTDSNIIFNEDYIMFLDPVVSIRCENNQLLNSLQKLMALSLFEHFAVYKSLTGSLISSIGLRMPDINMILNSQFNFKDWCEIYIPEEGWVRSWCHINKMSKKSDKYEPKGKYQIKFYRHNKSASPNSNANLICYIPDSNYVQDIFFYNATENNQTPTSNPTEFLNNIKTVKLVGDVLYPEETPTLRTPSTSSSITKQLISPKRDVSTKAVKPSKSSTFRTKKNGVLIRPLAHHGLSHFDAMIKFIIPMMDVTRKYGRPTQFIATTNEINSLMFGLPKLPNTNYFKDSELETIINDKQMEYLESNETLAYSMNWISEHLKEAFQVDPDRY</sequence>
<feature type="region of interest" description="Disordered" evidence="1">
    <location>
        <begin position="18"/>
        <end position="54"/>
    </location>
</feature>
<feature type="domain" description="Skg3/CAF120-like PH-like" evidence="2">
    <location>
        <begin position="202"/>
        <end position="412"/>
    </location>
</feature>
<organism evidence="3 4">
    <name type="scientific">Maudiozyma saulgeensis</name>
    <dbReference type="NCBI Taxonomy" id="1789683"/>
    <lineage>
        <taxon>Eukaryota</taxon>
        <taxon>Fungi</taxon>
        <taxon>Dikarya</taxon>
        <taxon>Ascomycota</taxon>
        <taxon>Saccharomycotina</taxon>
        <taxon>Saccharomycetes</taxon>
        <taxon>Saccharomycetales</taxon>
        <taxon>Saccharomycetaceae</taxon>
        <taxon>Maudiozyma</taxon>
    </lineage>
</organism>
<dbReference type="Proteomes" id="UP000196158">
    <property type="component" value="Unassembled WGS sequence"/>
</dbReference>
<evidence type="ECO:0000259" key="2">
    <source>
        <dbReference type="Pfam" id="PF25381"/>
    </source>
</evidence>
<dbReference type="EMBL" id="FXLY01000002">
    <property type="protein sequence ID" value="SMN18476.1"/>
    <property type="molecule type" value="Genomic_DNA"/>
</dbReference>
<dbReference type="InterPro" id="IPR058155">
    <property type="entry name" value="Skg3/CAF120-like_PH"/>
</dbReference>
<dbReference type="Pfam" id="PF25381">
    <property type="entry name" value="PH_26"/>
    <property type="match status" value="1"/>
</dbReference>